<proteinExistence type="predicted"/>
<sequence>MNKKQIKKIVSALTVVSILGTSVATPLNVMSTKAFADETSAISYDTSNLFKATTEKNGTNVYKYWLVAFSTKPSGSMELTKWSTDNEWGKIAGDSTRLGWVQDVDGGTHIGLSFHLADAGDQTIYARYTAMTKMGKKYYVSYDLLDTQSNTTTEKAGDHNAVVRMKNEYGTVLNEKSHYFANSVGGKRTTESGSFTFTAGVAYSELELAYSTTRTTKDDNNNQVWLKNVQIREDFSDQAKDMLNNLFTTADYKTLKSDVTQADVDEVQAIINAVVVPENKTALQNGLDTAQGLLDTKNGEAAAAEQAKQTAAKQAVDALFNNNNPVNNPIKATTTQQAIDDAQNLVDAITDSVVKAARQADLDKAQSLLDIKNEAMAEQAKQTAAKQAVDALFNNNTPTSNAIKATTTQQAIDDAQRLVDVITNSVVKAARQADLDKAQSLLDIKNEAMAEQAKQTAAKQAVDALFNNNTPTSNAIKATTTQQAIDDAQNLVDVITDSVVKAARQADLDKAQSLLDAKNEAEAAEQARQTAAKQAVDALFNNNTPTSNAIKATTTQQAIDDAQNLVDAITDSVVKAARQADLDRAQNLLDTKNEAVAADQAQKAVANYAVNQLFISNTPTTDTIKTATNQESIDSAQAEINKINDPILKTDLQITLDRAQELLDERNAVAKQVEEATKAVGGLFSNDTPTSNAIKPTTTQKAIDDAQKLVDAIVDSAVKEARQAELDKAQELLDTRTAQAAADQTQKAVANYAVNQLFVSNNPTSDAIKASTDQEAIDNVQAEIDKLNDPVLKTDLQTTLDRAEELLNERNEVAKQVEEAQKVIDELFNNGALKDTTDQAAIDKAQEKIDALTDADKKAELQKALDAAQKQLDDRNSAAEAEKERQEKAAADVKNLFENGNTNGALKDTTDQAAIDKAQEAIDVVTDPTVKESLQENLDKAQALLVRDKITNIDTHYAGTGYVTGKTSPGVTRVGLFVNGVLVKTAAASNGEFQIYAGGTPEMKIAGQIFEIAALTSTGVAGVKTASIVSPKVNPKLTAPAINEFYKGEGYVTGTVPTGATKVALYIDGTFIRYGVITGNDFKIYGNDVAHLKTHGKEFHVLVEDATGQQSDLTASTVKLKDTTVTPDDVTTKSSYLTGSVLSDHAKRIALYVDGEFIRHGAITADGYRVYIYDVKALKEVGAEYEIHVLDSGNNVLTSITGTVK</sequence>
<feature type="region of interest" description="Disordered" evidence="1">
    <location>
        <begin position="869"/>
        <end position="888"/>
    </location>
</feature>
<dbReference type="InterPro" id="IPR054544">
    <property type="entry name" value="Pest_crys_Cry1Aa_dom-IV"/>
</dbReference>
<dbReference type="AlphaFoldDB" id="A0A841YR38"/>
<feature type="domain" description="Pesticidal crystal protein Cry1Aa" evidence="2">
    <location>
        <begin position="603"/>
        <end position="665"/>
    </location>
</feature>
<dbReference type="Proteomes" id="UP000544413">
    <property type="component" value="Unassembled WGS sequence"/>
</dbReference>
<feature type="domain" description="Pesticidal crystal protein Cry1Aa" evidence="2">
    <location>
        <begin position="886"/>
        <end position="945"/>
    </location>
</feature>
<gene>
    <name evidence="3" type="ORF">HB836_14750</name>
    <name evidence="4" type="ORF">HB904_15600</name>
</gene>
<evidence type="ECO:0000313" key="6">
    <source>
        <dbReference type="Proteomes" id="UP000574104"/>
    </source>
</evidence>
<evidence type="ECO:0000313" key="4">
    <source>
        <dbReference type="EMBL" id="MBC1617623.1"/>
    </source>
</evidence>
<name>A0A841YR38_9LIST</name>
<dbReference type="EMBL" id="JAARPT010000010">
    <property type="protein sequence ID" value="MBC1402849.1"/>
    <property type="molecule type" value="Genomic_DNA"/>
</dbReference>
<feature type="domain" description="Pesticidal crystal protein Cry1Aa" evidence="2">
    <location>
        <begin position="747"/>
        <end position="809"/>
    </location>
</feature>
<dbReference type="RefSeq" id="WP_185406686.1">
    <property type="nucleotide sequence ID" value="NZ_JAARPT010000010.1"/>
</dbReference>
<feature type="domain" description="Pesticidal crystal protein Cry1Aa" evidence="2">
    <location>
        <begin position="381"/>
        <end position="443"/>
    </location>
</feature>
<accession>A0A841YR38</accession>
<feature type="domain" description="Pesticidal crystal protein Cry1Aa" evidence="2">
    <location>
        <begin position="454"/>
        <end position="517"/>
    </location>
</feature>
<dbReference type="EMBL" id="JAARSH010000012">
    <property type="protein sequence ID" value="MBC1617623.1"/>
    <property type="molecule type" value="Genomic_DNA"/>
</dbReference>
<evidence type="ECO:0000313" key="5">
    <source>
        <dbReference type="Proteomes" id="UP000544413"/>
    </source>
</evidence>
<evidence type="ECO:0000313" key="3">
    <source>
        <dbReference type="EMBL" id="MBC1402849.1"/>
    </source>
</evidence>
<feature type="compositionally biased region" description="Basic and acidic residues" evidence="1">
    <location>
        <begin position="871"/>
        <end position="888"/>
    </location>
</feature>
<dbReference type="Pfam" id="PF18449">
    <property type="entry name" value="Endotoxin_C2"/>
    <property type="match status" value="9"/>
</dbReference>
<feature type="domain" description="Pesticidal crystal protein Cry1Aa" evidence="2">
    <location>
        <begin position="671"/>
        <end position="734"/>
    </location>
</feature>
<protein>
    <recommendedName>
        <fullName evidence="2">Pesticidal crystal protein Cry1Aa domain-containing protein</fullName>
    </recommendedName>
</protein>
<dbReference type="Proteomes" id="UP000574104">
    <property type="component" value="Unassembled WGS sequence"/>
</dbReference>
<comment type="caution">
    <text evidence="3">The sequence shown here is derived from an EMBL/GenBank/DDBJ whole genome shotgun (WGS) entry which is preliminary data.</text>
</comment>
<reference evidence="5 6" key="1">
    <citation type="submission" date="2020-03" db="EMBL/GenBank/DDBJ databases">
        <title>Soil Listeria distribution.</title>
        <authorList>
            <person name="Liao J."/>
            <person name="Wiedmann M."/>
        </authorList>
    </citation>
    <scope>NUCLEOTIDE SEQUENCE [LARGE SCALE GENOMIC DNA]</scope>
    <source>
        <strain evidence="4 6">FSL L7-1299</strain>
        <strain evidence="3 5">FSL L7-1658</strain>
    </source>
</reference>
<feature type="domain" description="Pesticidal crystal protein Cry1Aa" evidence="2">
    <location>
        <begin position="308"/>
        <end position="370"/>
    </location>
</feature>
<evidence type="ECO:0000259" key="2">
    <source>
        <dbReference type="Pfam" id="PF18449"/>
    </source>
</evidence>
<feature type="domain" description="Pesticidal crystal protein Cry1Aa" evidence="2">
    <location>
        <begin position="239"/>
        <end position="295"/>
    </location>
</feature>
<evidence type="ECO:0000256" key="1">
    <source>
        <dbReference type="SAM" id="MobiDB-lite"/>
    </source>
</evidence>
<feature type="domain" description="Pesticidal crystal protein Cry1Aa" evidence="2">
    <location>
        <begin position="529"/>
        <end position="590"/>
    </location>
</feature>
<organism evidence="3 5">
    <name type="scientific">Listeria booriae</name>
    <dbReference type="NCBI Taxonomy" id="1552123"/>
    <lineage>
        <taxon>Bacteria</taxon>
        <taxon>Bacillati</taxon>
        <taxon>Bacillota</taxon>
        <taxon>Bacilli</taxon>
        <taxon>Bacillales</taxon>
        <taxon>Listeriaceae</taxon>
        <taxon>Listeria</taxon>
    </lineage>
</organism>